<name>A0A7R8Z0N6_HERIL</name>
<accession>A0A7R8Z0N6</accession>
<protein>
    <submittedName>
        <fullName evidence="16">Uncharacterized protein</fullName>
    </submittedName>
</protein>
<keyword evidence="4 13" id="KW-0732">Signal</keyword>
<evidence type="ECO:0000256" key="3">
    <source>
        <dbReference type="ARBA" id="ARBA00022670"/>
    </source>
</evidence>
<keyword evidence="9" id="KW-1015">Disulfide bond</keyword>
<feature type="domain" description="Clip" evidence="15">
    <location>
        <begin position="25"/>
        <end position="70"/>
    </location>
</feature>
<proteinExistence type="inferred from homology"/>
<keyword evidence="7" id="KW-0106">Calcium</keyword>
<keyword evidence="2" id="KW-0964">Secreted</keyword>
<dbReference type="SMART" id="SM00020">
    <property type="entry name" value="Tryp_SPc"/>
    <property type="match status" value="1"/>
</dbReference>
<evidence type="ECO:0000256" key="9">
    <source>
        <dbReference type="ARBA" id="ARBA00023157"/>
    </source>
</evidence>
<dbReference type="InterPro" id="IPR009003">
    <property type="entry name" value="Peptidase_S1_PA"/>
</dbReference>
<keyword evidence="5 12" id="KW-0378">Hydrolase</keyword>
<dbReference type="GO" id="GO:0005615">
    <property type="term" value="C:extracellular space"/>
    <property type="evidence" value="ECO:0007669"/>
    <property type="project" value="TreeGrafter"/>
</dbReference>
<evidence type="ECO:0000256" key="10">
    <source>
        <dbReference type="ARBA" id="ARBA00023180"/>
    </source>
</evidence>
<dbReference type="OrthoDB" id="6339452at2759"/>
<dbReference type="EMBL" id="LR899014">
    <property type="protein sequence ID" value="CAD7092799.1"/>
    <property type="molecule type" value="Genomic_DNA"/>
</dbReference>
<dbReference type="InterPro" id="IPR018114">
    <property type="entry name" value="TRYPSIN_HIS"/>
</dbReference>
<dbReference type="InterPro" id="IPR050127">
    <property type="entry name" value="Serine_Proteases_S1"/>
</dbReference>
<dbReference type="PANTHER" id="PTHR24264:SF65">
    <property type="entry name" value="SRCR DOMAIN-CONTAINING PROTEIN"/>
    <property type="match status" value="1"/>
</dbReference>
<evidence type="ECO:0000256" key="12">
    <source>
        <dbReference type="RuleBase" id="RU363034"/>
    </source>
</evidence>
<evidence type="ECO:0000259" key="15">
    <source>
        <dbReference type="PROSITE" id="PS51888"/>
    </source>
</evidence>
<dbReference type="InterPro" id="IPR001314">
    <property type="entry name" value="Peptidase_S1A"/>
</dbReference>
<comment type="subcellular location">
    <subcellularLocation>
        <location evidence="1">Secreted</location>
    </subcellularLocation>
</comment>
<dbReference type="CDD" id="cd00190">
    <property type="entry name" value="Tryp_SPc"/>
    <property type="match status" value="1"/>
</dbReference>
<dbReference type="SUPFAM" id="SSF50494">
    <property type="entry name" value="Trypsin-like serine proteases"/>
    <property type="match status" value="1"/>
</dbReference>
<dbReference type="PROSITE" id="PS00134">
    <property type="entry name" value="TRYPSIN_HIS"/>
    <property type="match status" value="1"/>
</dbReference>
<reference evidence="16 17" key="1">
    <citation type="submission" date="2020-11" db="EMBL/GenBank/DDBJ databases">
        <authorList>
            <person name="Wallbank WR R."/>
            <person name="Pardo Diaz C."/>
            <person name="Kozak K."/>
            <person name="Martin S."/>
            <person name="Jiggins C."/>
            <person name="Moest M."/>
            <person name="Warren A I."/>
            <person name="Generalovic N T."/>
            <person name="Byers J.R.P. K."/>
            <person name="Montejo-Kovacevich G."/>
            <person name="Yen C E."/>
        </authorList>
    </citation>
    <scope>NUCLEOTIDE SEQUENCE [LARGE SCALE GENOMIC DNA]</scope>
</reference>
<dbReference type="PRINTS" id="PR00722">
    <property type="entry name" value="CHYMOTRYPSIN"/>
</dbReference>
<dbReference type="InterPro" id="IPR033116">
    <property type="entry name" value="TRYPSIN_SER"/>
</dbReference>
<dbReference type="Pfam" id="PF00089">
    <property type="entry name" value="Trypsin"/>
    <property type="match status" value="1"/>
</dbReference>
<dbReference type="GO" id="GO:0006508">
    <property type="term" value="P:proteolysis"/>
    <property type="evidence" value="ECO:0007669"/>
    <property type="project" value="UniProtKB-KW"/>
</dbReference>
<evidence type="ECO:0000256" key="5">
    <source>
        <dbReference type="ARBA" id="ARBA00022801"/>
    </source>
</evidence>
<keyword evidence="3 12" id="KW-0645">Protease</keyword>
<evidence type="ECO:0000313" key="17">
    <source>
        <dbReference type="Proteomes" id="UP000594454"/>
    </source>
</evidence>
<dbReference type="FunCoup" id="A0A7R8Z0N6">
    <property type="interactions" value="11"/>
</dbReference>
<dbReference type="FunFam" id="2.40.10.10:FF:000028">
    <property type="entry name" value="Serine protease easter"/>
    <property type="match status" value="1"/>
</dbReference>
<dbReference type="PROSITE" id="PS51888">
    <property type="entry name" value="CLIP"/>
    <property type="match status" value="1"/>
</dbReference>
<dbReference type="InParanoid" id="A0A7R8Z0N6"/>
<feature type="chain" id="PRO_5030740390" evidence="13">
    <location>
        <begin position="20"/>
        <end position="386"/>
    </location>
</feature>
<evidence type="ECO:0000256" key="1">
    <source>
        <dbReference type="ARBA" id="ARBA00004613"/>
    </source>
</evidence>
<dbReference type="Proteomes" id="UP000594454">
    <property type="component" value="Chromosome 6"/>
</dbReference>
<evidence type="ECO:0000256" key="6">
    <source>
        <dbReference type="ARBA" id="ARBA00022825"/>
    </source>
</evidence>
<dbReference type="InterPro" id="IPR001254">
    <property type="entry name" value="Trypsin_dom"/>
</dbReference>
<evidence type="ECO:0000259" key="14">
    <source>
        <dbReference type="PROSITE" id="PS50240"/>
    </source>
</evidence>
<feature type="signal peptide" evidence="13">
    <location>
        <begin position="1"/>
        <end position="19"/>
    </location>
</feature>
<keyword evidence="6 12" id="KW-0720">Serine protease</keyword>
<evidence type="ECO:0000256" key="2">
    <source>
        <dbReference type="ARBA" id="ARBA00022525"/>
    </source>
</evidence>
<dbReference type="InterPro" id="IPR043504">
    <property type="entry name" value="Peptidase_S1_PA_chymotrypsin"/>
</dbReference>
<evidence type="ECO:0000256" key="7">
    <source>
        <dbReference type="ARBA" id="ARBA00022837"/>
    </source>
</evidence>
<dbReference type="InterPro" id="IPR022700">
    <property type="entry name" value="CLIP"/>
</dbReference>
<dbReference type="OMA" id="WIETIVW"/>
<keyword evidence="8" id="KW-0865">Zymogen</keyword>
<dbReference type="GO" id="GO:0004252">
    <property type="term" value="F:serine-type endopeptidase activity"/>
    <property type="evidence" value="ECO:0007669"/>
    <property type="project" value="InterPro"/>
</dbReference>
<dbReference type="AlphaFoldDB" id="A0A7R8Z0N6"/>
<dbReference type="PROSITE" id="PS50240">
    <property type="entry name" value="TRYPSIN_DOM"/>
    <property type="match status" value="1"/>
</dbReference>
<dbReference type="PANTHER" id="PTHR24264">
    <property type="entry name" value="TRYPSIN-RELATED"/>
    <property type="match status" value="1"/>
</dbReference>
<evidence type="ECO:0000313" key="16">
    <source>
        <dbReference type="EMBL" id="CAD7092799.1"/>
    </source>
</evidence>
<feature type="domain" description="Peptidase S1" evidence="14">
    <location>
        <begin position="134"/>
        <end position="383"/>
    </location>
</feature>
<dbReference type="PROSITE" id="PS00135">
    <property type="entry name" value="TRYPSIN_SER"/>
    <property type="match status" value="1"/>
</dbReference>
<evidence type="ECO:0000256" key="4">
    <source>
        <dbReference type="ARBA" id="ARBA00022729"/>
    </source>
</evidence>
<keyword evidence="17" id="KW-1185">Reference proteome</keyword>
<organism evidence="16 17">
    <name type="scientific">Hermetia illucens</name>
    <name type="common">Black soldier fly</name>
    <dbReference type="NCBI Taxonomy" id="343691"/>
    <lineage>
        <taxon>Eukaryota</taxon>
        <taxon>Metazoa</taxon>
        <taxon>Ecdysozoa</taxon>
        <taxon>Arthropoda</taxon>
        <taxon>Hexapoda</taxon>
        <taxon>Insecta</taxon>
        <taxon>Pterygota</taxon>
        <taxon>Neoptera</taxon>
        <taxon>Endopterygota</taxon>
        <taxon>Diptera</taxon>
        <taxon>Brachycera</taxon>
        <taxon>Stratiomyomorpha</taxon>
        <taxon>Stratiomyidae</taxon>
        <taxon>Hermetiinae</taxon>
        <taxon>Hermetia</taxon>
    </lineage>
</organism>
<gene>
    <name evidence="16" type="ORF">HERILL_LOCUS15130</name>
</gene>
<dbReference type="Gene3D" id="2.40.10.10">
    <property type="entry name" value="Trypsin-like serine proteases"/>
    <property type="match status" value="1"/>
</dbReference>
<evidence type="ECO:0000256" key="8">
    <source>
        <dbReference type="ARBA" id="ARBA00023145"/>
    </source>
</evidence>
<comment type="similarity">
    <text evidence="11">Belongs to the peptidase S1 family. CLIP subfamily.</text>
</comment>
<evidence type="ECO:0000256" key="11">
    <source>
        <dbReference type="ARBA" id="ARBA00024195"/>
    </source>
</evidence>
<evidence type="ECO:0000256" key="13">
    <source>
        <dbReference type="SAM" id="SignalP"/>
    </source>
</evidence>
<keyword evidence="10" id="KW-0325">Glycoprotein</keyword>
<sequence>MILRTTFVYIFVFCGTAFGQYSGEPCTVQRTSAPGTCKIIQDCPVAISQIRRRQRITRCGFEGRNEVVCCPNPTLPPPPEPEPMISDDSPISQRKCKEYTEAVFEYIESVSLAVDAKNDRIRVDKCGHKTVPLIVGGELAKPREFPHMALLGFDKGGLRWSCGGTLVSDQYVLSAGHCLRTKAGNPGYVRLGELVLLSDEDEAEPQTLKIIEIILHPDYKTNSKYNDIGLAKMEKKVKLTPFIRPACLPTEFGGPETLAIASGWGHTEFGANEGSNHLLKVVLTKFSHQECNMTYVSQHYLEKKGLKDGIREETQLCAGSRTAMKDTCKGDSGGPLQVYHSNLYCMYTVIGVTSFGITCGNINIPGVYTRVYPYVNWIEKIVWPGQ</sequence>